<evidence type="ECO:0000256" key="1">
    <source>
        <dbReference type="SAM" id="MobiDB-lite"/>
    </source>
</evidence>
<keyword evidence="4" id="KW-1185">Reference proteome</keyword>
<keyword evidence="2" id="KW-0472">Membrane</keyword>
<evidence type="ECO:0000313" key="3">
    <source>
        <dbReference type="EMBL" id="KAL1379245.1"/>
    </source>
</evidence>
<feature type="compositionally biased region" description="Low complexity" evidence="1">
    <location>
        <begin position="169"/>
        <end position="254"/>
    </location>
</feature>
<comment type="caution">
    <text evidence="3">The sequence shown here is derived from an EMBL/GenBank/DDBJ whole genome shotgun (WGS) entry which is preliminary data.</text>
</comment>
<proteinExistence type="predicted"/>
<feature type="compositionally biased region" description="Basic and acidic residues" evidence="1">
    <location>
        <begin position="362"/>
        <end position="381"/>
    </location>
</feature>
<sequence length="415" mass="46590">MLSQSRITECTGTNREIFRLASYATSALFKPYRDNVQYYLANDVVGISCGETLESFYMHEFTEIRLIYQLVYRTPSTLTLRILDMDQLDAAGLPVVAQRWSSREMTNAWSLFTGRVEKEIRRAKLQIEVEATVGASIAIEYVTVFNSLVQEQFCKELDEFYSSPAPIVTTTTTTGRPSTTTTRRTTTTTVRPTTTTSSSSTSTTTTTTVRPTRTTTSTTTTSTTPQPTTATPSFRPTRTRTTVTSTEAPTTSTTPEPPTEPSETFPDPTNSVPLIQRRSSALWIALTGVFLTLSLLTLASGLFIYCNSRSIEAQFGTTPASLPKNTNHHANNHLPVPLENRTIHRKLQQQLKNRLQQQAKADGTEHSSSRRDSSPFREVRKYPRPSIDVNLNQRGDHDFRDEISEIKFKNRVNKF</sequence>
<protein>
    <submittedName>
        <fullName evidence="3">Uncharacterized protein</fullName>
    </submittedName>
</protein>
<organism evidence="3 4">
    <name type="scientific">Culex pipiens pipiens</name>
    <name type="common">Northern house mosquito</name>
    <dbReference type="NCBI Taxonomy" id="38569"/>
    <lineage>
        <taxon>Eukaryota</taxon>
        <taxon>Metazoa</taxon>
        <taxon>Ecdysozoa</taxon>
        <taxon>Arthropoda</taxon>
        <taxon>Hexapoda</taxon>
        <taxon>Insecta</taxon>
        <taxon>Pterygota</taxon>
        <taxon>Neoptera</taxon>
        <taxon>Endopterygota</taxon>
        <taxon>Diptera</taxon>
        <taxon>Nematocera</taxon>
        <taxon>Culicoidea</taxon>
        <taxon>Culicidae</taxon>
        <taxon>Culicinae</taxon>
        <taxon>Culicini</taxon>
        <taxon>Culex</taxon>
        <taxon>Culex</taxon>
    </lineage>
</organism>
<reference evidence="3 4" key="1">
    <citation type="submission" date="2024-05" db="EMBL/GenBank/DDBJ databases">
        <title>Culex pipiens pipiens assembly and annotation.</title>
        <authorList>
            <person name="Alout H."/>
            <person name="Durand T."/>
        </authorList>
    </citation>
    <scope>NUCLEOTIDE SEQUENCE [LARGE SCALE GENOMIC DNA]</scope>
    <source>
        <strain evidence="3">HA-2024</strain>
        <tissue evidence="3">Whole body</tissue>
    </source>
</reference>
<dbReference type="AlphaFoldDB" id="A0ABD1CSP1"/>
<dbReference type="EMBL" id="JBEHCU010009788">
    <property type="protein sequence ID" value="KAL1379245.1"/>
    <property type="molecule type" value="Genomic_DNA"/>
</dbReference>
<feature type="compositionally biased region" description="Low complexity" evidence="1">
    <location>
        <begin position="350"/>
        <end position="361"/>
    </location>
</feature>
<name>A0ABD1CSP1_CULPP</name>
<keyword evidence="2" id="KW-0812">Transmembrane</keyword>
<evidence type="ECO:0000256" key="2">
    <source>
        <dbReference type="SAM" id="Phobius"/>
    </source>
</evidence>
<dbReference type="Proteomes" id="UP001562425">
    <property type="component" value="Unassembled WGS sequence"/>
</dbReference>
<accession>A0ABD1CSP1</accession>
<feature type="region of interest" description="Disordered" evidence="1">
    <location>
        <begin position="168"/>
        <end position="272"/>
    </location>
</feature>
<keyword evidence="2" id="KW-1133">Transmembrane helix</keyword>
<gene>
    <name evidence="3" type="ORF">pipiens_003826</name>
</gene>
<evidence type="ECO:0000313" key="4">
    <source>
        <dbReference type="Proteomes" id="UP001562425"/>
    </source>
</evidence>
<feature type="region of interest" description="Disordered" evidence="1">
    <location>
        <begin position="350"/>
        <end position="394"/>
    </location>
</feature>
<feature type="transmembrane region" description="Helical" evidence="2">
    <location>
        <begin position="281"/>
        <end position="305"/>
    </location>
</feature>